<dbReference type="AlphaFoldDB" id="A0A2I0JRR1"/>
<gene>
    <name evidence="2" type="ORF">CRG98_020629</name>
</gene>
<comment type="caution">
    <text evidence="2">The sequence shown here is derived from an EMBL/GenBank/DDBJ whole genome shotgun (WGS) entry which is preliminary data.</text>
</comment>
<accession>A0A2I0JRR1</accession>
<feature type="non-terminal residue" evidence="2">
    <location>
        <position position="152"/>
    </location>
</feature>
<name>A0A2I0JRR1_PUNGR</name>
<feature type="compositionally biased region" description="Acidic residues" evidence="1">
    <location>
        <begin position="132"/>
        <end position="141"/>
    </location>
</feature>
<dbReference type="STRING" id="22663.A0A2I0JRR1"/>
<feature type="region of interest" description="Disordered" evidence="1">
    <location>
        <begin position="1"/>
        <end position="52"/>
    </location>
</feature>
<feature type="compositionally biased region" description="Basic residues" evidence="1">
    <location>
        <begin position="112"/>
        <end position="126"/>
    </location>
</feature>
<protein>
    <submittedName>
        <fullName evidence="2">Uncharacterized protein</fullName>
    </submittedName>
</protein>
<feature type="compositionally biased region" description="Polar residues" evidence="1">
    <location>
        <begin position="142"/>
        <end position="152"/>
    </location>
</feature>
<evidence type="ECO:0000256" key="1">
    <source>
        <dbReference type="SAM" id="MobiDB-lite"/>
    </source>
</evidence>
<dbReference type="Proteomes" id="UP000233551">
    <property type="component" value="Unassembled WGS sequence"/>
</dbReference>
<sequence>MGSELRPRKKNLKRKRTHPGVEPESIDSLPWSSALPGEADDPAFSLFTGSNELDGGFLSLEEIDEAEYGLAIPTAGEQKPMRTGVFKEKKHTGGVEGESDEAAEGKQEEKVKSKKKKKKEKKKKEKQKTTTMEEENNEESIESAQDVNGTAD</sequence>
<dbReference type="EMBL" id="PGOL01001333">
    <property type="protein sequence ID" value="PKI58984.1"/>
    <property type="molecule type" value="Genomic_DNA"/>
</dbReference>
<evidence type="ECO:0000313" key="2">
    <source>
        <dbReference type="EMBL" id="PKI58984.1"/>
    </source>
</evidence>
<feature type="region of interest" description="Disordered" evidence="1">
    <location>
        <begin position="71"/>
        <end position="152"/>
    </location>
</feature>
<proteinExistence type="predicted"/>
<feature type="compositionally biased region" description="Basic residues" evidence="1">
    <location>
        <begin position="7"/>
        <end position="18"/>
    </location>
</feature>
<organism evidence="2 3">
    <name type="scientific">Punica granatum</name>
    <name type="common">Pomegranate</name>
    <dbReference type="NCBI Taxonomy" id="22663"/>
    <lineage>
        <taxon>Eukaryota</taxon>
        <taxon>Viridiplantae</taxon>
        <taxon>Streptophyta</taxon>
        <taxon>Embryophyta</taxon>
        <taxon>Tracheophyta</taxon>
        <taxon>Spermatophyta</taxon>
        <taxon>Magnoliopsida</taxon>
        <taxon>eudicotyledons</taxon>
        <taxon>Gunneridae</taxon>
        <taxon>Pentapetalae</taxon>
        <taxon>rosids</taxon>
        <taxon>malvids</taxon>
        <taxon>Myrtales</taxon>
        <taxon>Lythraceae</taxon>
        <taxon>Punica</taxon>
    </lineage>
</organism>
<reference evidence="2 3" key="1">
    <citation type="submission" date="2017-11" db="EMBL/GenBank/DDBJ databases">
        <title>De-novo sequencing of pomegranate (Punica granatum L.) genome.</title>
        <authorList>
            <person name="Akparov Z."/>
            <person name="Amiraslanov A."/>
            <person name="Hajiyeva S."/>
            <person name="Abbasov M."/>
            <person name="Kaur K."/>
            <person name="Hamwieh A."/>
            <person name="Solovyev V."/>
            <person name="Salamov A."/>
            <person name="Braich B."/>
            <person name="Kosarev P."/>
            <person name="Mahmoud A."/>
            <person name="Hajiyev E."/>
            <person name="Babayeva S."/>
            <person name="Izzatullayeva V."/>
            <person name="Mammadov A."/>
            <person name="Mammadov A."/>
            <person name="Sharifova S."/>
            <person name="Ojaghi J."/>
            <person name="Eynullazada K."/>
            <person name="Bayramov B."/>
            <person name="Abdulazimova A."/>
            <person name="Shahmuradov I."/>
        </authorList>
    </citation>
    <scope>NUCLEOTIDE SEQUENCE [LARGE SCALE GENOMIC DNA]</scope>
    <source>
        <strain evidence="3">cv. AG2017</strain>
        <tissue evidence="2">Leaf</tissue>
    </source>
</reference>
<evidence type="ECO:0000313" key="3">
    <source>
        <dbReference type="Proteomes" id="UP000233551"/>
    </source>
</evidence>
<keyword evidence="3" id="KW-1185">Reference proteome</keyword>